<name>A0AA48K984_9BACT</name>
<keyword evidence="3" id="KW-1185">Reference proteome</keyword>
<gene>
    <name evidence="2" type="ORF">METEAL_29180</name>
</gene>
<dbReference type="InterPro" id="IPR017853">
    <property type="entry name" value="GH"/>
</dbReference>
<evidence type="ECO:0000259" key="1">
    <source>
        <dbReference type="SMART" id="SM00642"/>
    </source>
</evidence>
<proteinExistence type="predicted"/>
<feature type="domain" description="Glycosyl hydrolase family 13 catalytic" evidence="1">
    <location>
        <begin position="131"/>
        <end position="552"/>
    </location>
</feature>
<evidence type="ECO:0000313" key="2">
    <source>
        <dbReference type="EMBL" id="BDU73744.1"/>
    </source>
</evidence>
<dbReference type="InterPro" id="IPR006047">
    <property type="entry name" value="GH13_cat_dom"/>
</dbReference>
<dbReference type="SMART" id="SM00642">
    <property type="entry name" value="Aamy"/>
    <property type="match status" value="1"/>
</dbReference>
<dbReference type="GO" id="GO:0009313">
    <property type="term" value="P:oligosaccharide catabolic process"/>
    <property type="evidence" value="ECO:0007669"/>
    <property type="project" value="TreeGrafter"/>
</dbReference>
<dbReference type="PANTHER" id="PTHR10357:SF179">
    <property type="entry name" value="NEUTRAL AND BASIC AMINO ACID TRANSPORT PROTEIN RBAT"/>
    <property type="match status" value="1"/>
</dbReference>
<dbReference type="EMBL" id="AP027080">
    <property type="protein sequence ID" value="BDU73744.1"/>
    <property type="molecule type" value="Genomic_DNA"/>
</dbReference>
<protein>
    <submittedName>
        <fullName evidence="2">Maltodextrin glycosyltransferase</fullName>
    </submittedName>
</protein>
<sequence>MSKLQDLLRILDARVAATEDQVFNYTVPDLWNCFDYQGEELRKTPWGELVVNPYRFYRDAIRRFVEPRMGRVRTWGKPLSRHLDMEPGLEGGDWIRRATVYSMMVRTSTAWDHDRSGGLEDADLYGLRETGTFVKSIALLSLLHKMGVTCVYLLPISRFSLRDKKGELGSPYGVSSFFSLDPGLKDPMTGPDFTVEDEFRAFVEACHVLGMHVMIDLIPRTNSVDSELILEHPDWFYWIRHADLAGYKPPYVPGLGVQIRPRAEFLPVVYQSAEVRQHLAKFVENPGQAQPERWAELQAHLRADPGAAVMDEVQRRFGLTIAPAFSDQINDPQPAWNDVTFFRMYLDHPEASVPHLDREYAPYILFDVIKANLYQGKVRNEPLWELLAGIIPFYQTQFGIDGARIDMGHALPRELVERIIRGARHVDPHFCFIAEEMEIERAAVARELGYNMILGDGFLQEPRVLEFKTHHYMYEARNLPCPVYACGETHDTPRLAAREGGRPLARMLTILNLFMPNGVPFLNSGQEVYELQPMNTGLDCRPNEAYQLDPKDPYYGRLALFDRYALHYLNQGRWELPDQLAWVSAFRRDHIATFTRLENAVPLGFNSPRDPGIAFGFVEDALRGALVQEGGVFVVVANTDVHNPQYLTVHLDALRRASGNAARRGSQLFSTHGLARDVHDFDTHGNLSMSFQPGEVKLLRM</sequence>
<dbReference type="KEGG" id="msil:METEAL_29180"/>
<dbReference type="RefSeq" id="WP_316412413.1">
    <property type="nucleotide sequence ID" value="NZ_AP027080.1"/>
</dbReference>
<dbReference type="CDD" id="cd11335">
    <property type="entry name" value="AmyAc_MTase_N"/>
    <property type="match status" value="1"/>
</dbReference>
<dbReference type="Proteomes" id="UP001238179">
    <property type="component" value="Chromosome"/>
</dbReference>
<evidence type="ECO:0000313" key="3">
    <source>
        <dbReference type="Proteomes" id="UP001238179"/>
    </source>
</evidence>
<accession>A0AA48K984</accession>
<reference evidence="3" key="1">
    <citation type="journal article" date="2023" name="Int. J. Syst. Evol. Microbiol.">
        <title>Mesoterricola silvestris gen. nov., sp. nov., Mesoterricola sediminis sp. nov., Geothrix oryzae sp. nov., Geothrix edaphica sp. nov., Geothrix rubra sp. nov., and Geothrix limicola sp. nov., six novel members of Acidobacteriota isolated from soils.</title>
        <authorList>
            <person name="Itoh H."/>
            <person name="Sugisawa Y."/>
            <person name="Mise K."/>
            <person name="Xu Z."/>
            <person name="Kuniyasu M."/>
            <person name="Ushijima N."/>
            <person name="Kawano K."/>
            <person name="Kobayashi E."/>
            <person name="Shiratori Y."/>
            <person name="Masuda Y."/>
            <person name="Senoo K."/>
        </authorList>
    </citation>
    <scope>NUCLEOTIDE SEQUENCE [LARGE SCALE GENOMIC DNA]</scope>
    <source>
        <strain evidence="3">W79</strain>
    </source>
</reference>
<dbReference type="AlphaFoldDB" id="A0AA48K984"/>
<organism evidence="2 3">
    <name type="scientific">Mesoterricola silvestris</name>
    <dbReference type="NCBI Taxonomy" id="2927979"/>
    <lineage>
        <taxon>Bacteria</taxon>
        <taxon>Pseudomonadati</taxon>
        <taxon>Acidobacteriota</taxon>
        <taxon>Holophagae</taxon>
        <taxon>Holophagales</taxon>
        <taxon>Holophagaceae</taxon>
        <taxon>Mesoterricola</taxon>
    </lineage>
</organism>
<dbReference type="GO" id="GO:0004556">
    <property type="term" value="F:alpha-amylase activity"/>
    <property type="evidence" value="ECO:0007669"/>
    <property type="project" value="TreeGrafter"/>
</dbReference>
<dbReference type="SUPFAM" id="SSF51445">
    <property type="entry name" value="(Trans)glycosidases"/>
    <property type="match status" value="1"/>
</dbReference>
<dbReference type="PANTHER" id="PTHR10357">
    <property type="entry name" value="ALPHA-AMYLASE FAMILY MEMBER"/>
    <property type="match status" value="1"/>
</dbReference>
<dbReference type="Gene3D" id="3.20.20.80">
    <property type="entry name" value="Glycosidases"/>
    <property type="match status" value="1"/>
</dbReference>